<feature type="compositionally biased region" description="Basic residues" evidence="1">
    <location>
        <begin position="8"/>
        <end position="18"/>
    </location>
</feature>
<feature type="non-terminal residue" evidence="2">
    <location>
        <position position="1"/>
    </location>
</feature>
<feature type="region of interest" description="Disordered" evidence="1">
    <location>
        <begin position="49"/>
        <end position="124"/>
    </location>
</feature>
<proteinExistence type="predicted"/>
<comment type="caution">
    <text evidence="2">The sequence shown here is derived from an EMBL/GenBank/DDBJ whole genome shotgun (WGS) entry which is preliminary data.</text>
</comment>
<sequence length="124" mass="13150">MRDLQVKGHLKATAHKQKGQAANVAYAQKSFDILKANPELIQAFQAAATGGSENAGLTANKPFGTSIMGENLNRESEEPKKETTSPSDKQGDVKKNGVVTGREDKAPVGSGTDLASLDSKKHKM</sequence>
<evidence type="ECO:0000313" key="2">
    <source>
        <dbReference type="EMBL" id="KAF9616990.1"/>
    </source>
</evidence>
<dbReference type="EMBL" id="JADFTS010000003">
    <property type="protein sequence ID" value="KAF9616990.1"/>
    <property type="molecule type" value="Genomic_DNA"/>
</dbReference>
<reference evidence="2 3" key="1">
    <citation type="submission" date="2020-10" db="EMBL/GenBank/DDBJ databases">
        <title>The Coptis chinensis genome and diversification of protoberbering-type alkaloids.</title>
        <authorList>
            <person name="Wang B."/>
            <person name="Shu S."/>
            <person name="Song C."/>
            <person name="Liu Y."/>
        </authorList>
    </citation>
    <scope>NUCLEOTIDE SEQUENCE [LARGE SCALE GENOMIC DNA]</scope>
    <source>
        <strain evidence="2">HL-2020</strain>
        <tissue evidence="2">Leaf</tissue>
    </source>
</reference>
<evidence type="ECO:0000313" key="3">
    <source>
        <dbReference type="Proteomes" id="UP000631114"/>
    </source>
</evidence>
<keyword evidence="3" id="KW-1185">Reference proteome</keyword>
<evidence type="ECO:0000256" key="1">
    <source>
        <dbReference type="SAM" id="MobiDB-lite"/>
    </source>
</evidence>
<organism evidence="2 3">
    <name type="scientific">Coptis chinensis</name>
    <dbReference type="NCBI Taxonomy" id="261450"/>
    <lineage>
        <taxon>Eukaryota</taxon>
        <taxon>Viridiplantae</taxon>
        <taxon>Streptophyta</taxon>
        <taxon>Embryophyta</taxon>
        <taxon>Tracheophyta</taxon>
        <taxon>Spermatophyta</taxon>
        <taxon>Magnoliopsida</taxon>
        <taxon>Ranunculales</taxon>
        <taxon>Ranunculaceae</taxon>
        <taxon>Coptidoideae</taxon>
        <taxon>Coptis</taxon>
    </lineage>
</organism>
<feature type="region of interest" description="Disordered" evidence="1">
    <location>
        <begin position="1"/>
        <end position="21"/>
    </location>
</feature>
<accession>A0A835M2U4</accession>
<gene>
    <name evidence="2" type="ORF">IFM89_033060</name>
</gene>
<protein>
    <submittedName>
        <fullName evidence="2">Uncharacterized protein</fullName>
    </submittedName>
</protein>
<dbReference type="AlphaFoldDB" id="A0A835M2U4"/>
<dbReference type="Proteomes" id="UP000631114">
    <property type="component" value="Unassembled WGS sequence"/>
</dbReference>
<feature type="compositionally biased region" description="Basic and acidic residues" evidence="1">
    <location>
        <begin position="72"/>
        <end position="106"/>
    </location>
</feature>
<name>A0A835M2U4_9MAGN</name>